<feature type="domain" description="PEP-utilising enzyme mobile" evidence="14">
    <location>
        <begin position="413"/>
        <end position="482"/>
    </location>
</feature>
<dbReference type="GO" id="GO:0046872">
    <property type="term" value="F:metal ion binding"/>
    <property type="evidence" value="ECO:0007669"/>
    <property type="project" value="UniProtKB-KW"/>
</dbReference>
<evidence type="ECO:0000259" key="15">
    <source>
        <dbReference type="Pfam" id="PF01326"/>
    </source>
</evidence>
<keyword evidence="18" id="KW-1185">Reference proteome</keyword>
<dbReference type="GO" id="GO:0005524">
    <property type="term" value="F:ATP binding"/>
    <property type="evidence" value="ECO:0007669"/>
    <property type="project" value="UniProtKB-KW"/>
</dbReference>
<dbReference type="GO" id="GO:0008986">
    <property type="term" value="F:pyruvate, water dikinase activity"/>
    <property type="evidence" value="ECO:0007669"/>
    <property type="project" value="UniProtKB-EC"/>
</dbReference>
<evidence type="ECO:0000256" key="11">
    <source>
        <dbReference type="ARBA" id="ARBA00047700"/>
    </source>
</evidence>
<dbReference type="FunFam" id="3.30.1490.20:FF:000010">
    <property type="entry name" value="Phosphoenolpyruvate synthase"/>
    <property type="match status" value="1"/>
</dbReference>
<dbReference type="OrthoDB" id="23397at2157"/>
<organism evidence="17 18">
    <name type="scientific">Haloterrigena salifodinae</name>
    <dbReference type="NCBI Taxonomy" id="2675099"/>
    <lineage>
        <taxon>Archaea</taxon>
        <taxon>Methanobacteriati</taxon>
        <taxon>Methanobacteriota</taxon>
        <taxon>Stenosarchaea group</taxon>
        <taxon>Halobacteria</taxon>
        <taxon>Halobacteriales</taxon>
        <taxon>Natrialbaceae</taxon>
        <taxon>Haloterrigena</taxon>
    </lineage>
</organism>
<feature type="region of interest" description="Disordered" evidence="13">
    <location>
        <begin position="342"/>
        <end position="392"/>
    </location>
</feature>
<feature type="compositionally biased region" description="Low complexity" evidence="13">
    <location>
        <begin position="363"/>
        <end position="381"/>
    </location>
</feature>
<evidence type="ECO:0000256" key="12">
    <source>
        <dbReference type="PIRNR" id="PIRNR000854"/>
    </source>
</evidence>
<dbReference type="Gene3D" id="3.30.470.20">
    <property type="entry name" value="ATP-grasp fold, B domain"/>
    <property type="match status" value="1"/>
</dbReference>
<evidence type="ECO:0000256" key="9">
    <source>
        <dbReference type="ARBA" id="ARBA00022840"/>
    </source>
</evidence>
<evidence type="ECO:0000256" key="1">
    <source>
        <dbReference type="ARBA" id="ARBA00001946"/>
    </source>
</evidence>
<evidence type="ECO:0000256" key="4">
    <source>
        <dbReference type="ARBA" id="ARBA00007837"/>
    </source>
</evidence>
<dbReference type="Gene3D" id="3.30.1490.20">
    <property type="entry name" value="ATP-grasp fold, A domain"/>
    <property type="match status" value="1"/>
</dbReference>
<dbReference type="InterPro" id="IPR040442">
    <property type="entry name" value="Pyrv_kinase-like_dom_sf"/>
</dbReference>
<dbReference type="InterPro" id="IPR015813">
    <property type="entry name" value="Pyrv/PenolPyrv_kinase-like_dom"/>
</dbReference>
<name>A0A8T8E733_9EURY</name>
<gene>
    <name evidence="17" type="primary">ppsA</name>
    <name evidence="17" type="ORF">JMJ58_22980</name>
</gene>
<feature type="region of interest" description="Disordered" evidence="13">
    <location>
        <begin position="309"/>
        <end position="330"/>
    </location>
</feature>
<evidence type="ECO:0000256" key="13">
    <source>
        <dbReference type="SAM" id="MobiDB-lite"/>
    </source>
</evidence>
<keyword evidence="8 12" id="KW-0418">Kinase</keyword>
<dbReference type="NCBIfam" id="TIGR01418">
    <property type="entry name" value="PEP_synth"/>
    <property type="match status" value="1"/>
</dbReference>
<dbReference type="PRINTS" id="PR01736">
    <property type="entry name" value="PHPHTRNFRASE"/>
</dbReference>
<keyword evidence="17" id="KW-0614">Plasmid</keyword>
<dbReference type="Pfam" id="PF02896">
    <property type="entry name" value="PEP-utilizers_C"/>
    <property type="match status" value="1"/>
</dbReference>
<feature type="domain" description="PEP-utilising enzyme C-terminal" evidence="16">
    <location>
        <begin position="505"/>
        <end position="795"/>
    </location>
</feature>
<dbReference type="PIRSF" id="PIRSF000854">
    <property type="entry name" value="PEP_synthase"/>
    <property type="match status" value="1"/>
</dbReference>
<evidence type="ECO:0000259" key="14">
    <source>
        <dbReference type="Pfam" id="PF00391"/>
    </source>
</evidence>
<feature type="region of interest" description="Disordered" evidence="13">
    <location>
        <begin position="101"/>
        <end position="120"/>
    </location>
</feature>
<evidence type="ECO:0000256" key="2">
    <source>
        <dbReference type="ARBA" id="ARBA00002988"/>
    </source>
</evidence>
<dbReference type="Pfam" id="PF00391">
    <property type="entry name" value="PEP-utilizers"/>
    <property type="match status" value="1"/>
</dbReference>
<evidence type="ECO:0000313" key="18">
    <source>
        <dbReference type="Proteomes" id="UP000637819"/>
    </source>
</evidence>
<dbReference type="RefSeq" id="WP_204749646.1">
    <property type="nucleotide sequence ID" value="NZ_CP069191.1"/>
</dbReference>
<keyword evidence="10 12" id="KW-0460">Magnesium</keyword>
<dbReference type="KEGG" id="hsal:JMJ58_22980"/>
<dbReference type="PROSITE" id="PS00370">
    <property type="entry name" value="PEP_ENZYMES_PHOS_SITE"/>
    <property type="match status" value="1"/>
</dbReference>
<dbReference type="InterPro" id="IPR008279">
    <property type="entry name" value="PEP-util_enz_mobile_dom"/>
</dbReference>
<evidence type="ECO:0000313" key="17">
    <source>
        <dbReference type="EMBL" id="QRV17674.1"/>
    </source>
</evidence>
<comment type="similarity">
    <text evidence="4 12">Belongs to the PEP-utilizing enzyme family.</text>
</comment>
<dbReference type="EC" id="2.7.9.2" evidence="12"/>
<keyword evidence="7 12" id="KW-0547">Nucleotide-binding</keyword>
<dbReference type="InterPro" id="IPR002192">
    <property type="entry name" value="PPDK_AMP/ATP-bd"/>
</dbReference>
<keyword evidence="9 12" id="KW-0067">ATP-binding</keyword>
<dbReference type="Proteomes" id="UP000637819">
    <property type="component" value="Plasmid pHTS220"/>
</dbReference>
<feature type="compositionally biased region" description="Polar residues" evidence="13">
    <location>
        <begin position="316"/>
        <end position="326"/>
    </location>
</feature>
<dbReference type="Pfam" id="PF01326">
    <property type="entry name" value="PPDK_N"/>
    <property type="match status" value="1"/>
</dbReference>
<dbReference type="SUPFAM" id="SSF56059">
    <property type="entry name" value="Glutathione synthetase ATP-binding domain-like"/>
    <property type="match status" value="1"/>
</dbReference>
<accession>A0A8T8E733</accession>
<reference evidence="17 18" key="1">
    <citation type="submission" date="2021-01" db="EMBL/GenBank/DDBJ databases">
        <title>Genome Sequence and Methylation Pattern of Haloterrigena salifodinae BOL5-1, An Extremely Halophilic Archaeon from a Bolivian Salt Mine.</title>
        <authorList>
            <person name="DasSarma P."/>
            <person name="Anton B.P."/>
            <person name="DasSarma S.L."/>
            <person name="von Ehrenheim H.A.L."/>
            <person name="Martinez F.L."/>
            <person name="Guzman D."/>
            <person name="Roberts R.J."/>
            <person name="DasSarma S."/>
        </authorList>
    </citation>
    <scope>NUCLEOTIDE SEQUENCE [LARGE SCALE GENOMIC DNA]</scope>
    <source>
        <strain evidence="17 18">BOL5-1</strain>
        <plasmid evidence="17 18">pHTS220</plasmid>
    </source>
</reference>
<dbReference type="InterPro" id="IPR018274">
    <property type="entry name" value="PEP_util_AS"/>
</dbReference>
<feature type="region of interest" description="Disordered" evidence="13">
    <location>
        <begin position="487"/>
        <end position="507"/>
    </location>
</feature>
<evidence type="ECO:0000256" key="6">
    <source>
        <dbReference type="ARBA" id="ARBA00022723"/>
    </source>
</evidence>
<feature type="domain" description="Pyruvate phosphate dikinase AMP/ATP-binding" evidence="15">
    <location>
        <begin position="15"/>
        <end position="347"/>
    </location>
</feature>
<evidence type="ECO:0000256" key="10">
    <source>
        <dbReference type="ARBA" id="ARBA00022842"/>
    </source>
</evidence>
<evidence type="ECO:0000256" key="7">
    <source>
        <dbReference type="ARBA" id="ARBA00022741"/>
    </source>
</evidence>
<feature type="region of interest" description="Disordered" evidence="13">
    <location>
        <begin position="257"/>
        <end position="282"/>
    </location>
</feature>
<dbReference type="InterPro" id="IPR013815">
    <property type="entry name" value="ATP_grasp_subdomain_1"/>
</dbReference>
<protein>
    <recommendedName>
        <fullName evidence="12">Phosphoenolpyruvate synthase</fullName>
        <shortName evidence="12">PEP synthase</shortName>
        <ecNumber evidence="12">2.7.9.2</ecNumber>
    </recommendedName>
    <alternativeName>
        <fullName evidence="12">Pyruvate, water dikinase</fullName>
    </alternativeName>
</protein>
<dbReference type="Gene3D" id="3.20.20.60">
    <property type="entry name" value="Phosphoenolpyruvate-binding domains"/>
    <property type="match status" value="1"/>
</dbReference>
<dbReference type="Gene3D" id="3.50.30.10">
    <property type="entry name" value="Phosphohistidine domain"/>
    <property type="match status" value="1"/>
</dbReference>
<comment type="pathway">
    <text evidence="3 12">Carbohydrate biosynthesis; gluconeogenesis.</text>
</comment>
<dbReference type="InterPro" id="IPR006319">
    <property type="entry name" value="PEP_synth"/>
</dbReference>
<comment type="catalytic activity">
    <reaction evidence="11 12">
        <text>pyruvate + ATP + H2O = phosphoenolpyruvate + AMP + phosphate + 2 H(+)</text>
        <dbReference type="Rhea" id="RHEA:11364"/>
        <dbReference type="ChEBI" id="CHEBI:15361"/>
        <dbReference type="ChEBI" id="CHEBI:15377"/>
        <dbReference type="ChEBI" id="CHEBI:15378"/>
        <dbReference type="ChEBI" id="CHEBI:30616"/>
        <dbReference type="ChEBI" id="CHEBI:43474"/>
        <dbReference type="ChEBI" id="CHEBI:58702"/>
        <dbReference type="ChEBI" id="CHEBI:456215"/>
        <dbReference type="EC" id="2.7.9.2"/>
    </reaction>
</comment>
<dbReference type="SUPFAM" id="SSF51621">
    <property type="entry name" value="Phosphoenolpyruvate/pyruvate domain"/>
    <property type="match status" value="1"/>
</dbReference>
<comment type="cofactor">
    <cofactor evidence="1 12">
        <name>Mg(2+)</name>
        <dbReference type="ChEBI" id="CHEBI:18420"/>
    </cofactor>
</comment>
<feature type="compositionally biased region" description="Acidic residues" evidence="13">
    <location>
        <begin position="488"/>
        <end position="499"/>
    </location>
</feature>
<keyword evidence="5 12" id="KW-0808">Transferase</keyword>
<dbReference type="EMBL" id="CP069191">
    <property type="protein sequence ID" value="QRV17674.1"/>
    <property type="molecule type" value="Genomic_DNA"/>
</dbReference>
<proteinExistence type="inferred from homology"/>
<evidence type="ECO:0000256" key="5">
    <source>
        <dbReference type="ARBA" id="ARBA00022679"/>
    </source>
</evidence>
<evidence type="ECO:0000259" key="16">
    <source>
        <dbReference type="Pfam" id="PF02896"/>
    </source>
</evidence>
<dbReference type="InterPro" id="IPR036637">
    <property type="entry name" value="Phosphohistidine_dom_sf"/>
</dbReference>
<dbReference type="InterPro" id="IPR000121">
    <property type="entry name" value="PEP_util_C"/>
</dbReference>
<geneLocation type="plasmid" evidence="17 18">
    <name>pHTS220</name>
</geneLocation>
<dbReference type="SUPFAM" id="SSF52009">
    <property type="entry name" value="Phosphohistidine domain"/>
    <property type="match status" value="1"/>
</dbReference>
<dbReference type="NCBIfam" id="NF005057">
    <property type="entry name" value="PRK06464.1"/>
    <property type="match status" value="1"/>
</dbReference>
<comment type="function">
    <text evidence="2 12">Catalyzes the phosphorylation of pyruvate to phosphoenolpyruvate.</text>
</comment>
<dbReference type="GeneID" id="62878054"/>
<keyword evidence="6 12" id="KW-0479">Metal-binding</keyword>
<evidence type="ECO:0000256" key="8">
    <source>
        <dbReference type="ARBA" id="ARBA00022777"/>
    </source>
</evidence>
<dbReference type="PANTHER" id="PTHR43030:SF1">
    <property type="entry name" value="PHOSPHOENOLPYRUVATE SYNTHASE"/>
    <property type="match status" value="1"/>
</dbReference>
<dbReference type="AlphaFoldDB" id="A0A8T8E733"/>
<evidence type="ECO:0000256" key="3">
    <source>
        <dbReference type="ARBA" id="ARBA00004742"/>
    </source>
</evidence>
<sequence>MTVLWLDEISSGDLERVGGKGASLGELTGAGLPVPPGFVVTAGAYRSFIEEAEIDEELFAAVDIDVDDSSALAEAADRAQELILETPFPDELREEILESYRQVGTDGASPSDRGTSSRAGEAFVAVQSSATAEDLPDASFAGQQETFLNVTAEDLLDRVRECWASLFTQRAIYYRQEQGFDHSAVNIAVVVQQMVDAEKSGVMFTSHPSTGDPTMIIEAAWGLGEAVVSGAVSPDNYVIEREDRSIGVTVAEKKVMHEKDEETGETVEREVPQDKRNERVLSDDEISALIDLGERVEDHYDEPQDVEWAIVDSDEQSSSGSRTQSGDGEVYMLQSRPITTIDEAAETGDVDASKGLTDGSGGVQAASSGAGTSGADSSGSGEVIVDGLGSSPGTVSGPARIVTKLDDLAKVGEGDIIVTEMTMPDMVPAMKRASGIITDEGGMTSHAAIISRELGVPAIVGTTNATSVLKDGQVVTLDGDKGAVLEGTEVEPDEETEPVEEVRPQSPVKPMTATEVKVNVSIPEAAERAAATGADGVGLLRTEHMILSLNQTPEKFIEENGTDTYTQELIDGIRGVADEFYPRPVRVRTLDAPTDEFRQLEGGADEPKEHNPMLGYRGIRRSLDRPDVFAHELEAFRRLYELGYDNVEIMFPLVNDAEDIYQAKSLMKEAGIDPEKRKWGAMIETPAAALAVEELAKAGIDFASFGTNDLTQYTLAVDRNNEHVADRFDELHPAVLRLLGDVIETCREHDVDTSICGQAGSKPEMVRFLVNEGISSISANIDAVRDVQHEVKRVEQKLLLESRRAE</sequence>
<dbReference type="PANTHER" id="PTHR43030">
    <property type="entry name" value="PHOSPHOENOLPYRUVATE SYNTHASE"/>
    <property type="match status" value="1"/>
</dbReference>